<dbReference type="Proteomes" id="UP000035740">
    <property type="component" value="Unassembled WGS sequence"/>
</dbReference>
<dbReference type="EMBL" id="KQ129175">
    <property type="protein sequence ID" value="KMS64532.1"/>
    <property type="molecule type" value="Genomic_DNA"/>
</dbReference>
<name>A0A0J7YLN2_BETVV</name>
<organism evidence="1 2">
    <name type="scientific">Beta vulgaris subsp. vulgaris</name>
    <name type="common">Beet</name>
    <dbReference type="NCBI Taxonomy" id="3555"/>
    <lineage>
        <taxon>Eukaryota</taxon>
        <taxon>Viridiplantae</taxon>
        <taxon>Streptophyta</taxon>
        <taxon>Embryophyta</taxon>
        <taxon>Tracheophyta</taxon>
        <taxon>Spermatophyta</taxon>
        <taxon>Magnoliopsida</taxon>
        <taxon>eudicotyledons</taxon>
        <taxon>Gunneridae</taxon>
        <taxon>Pentapetalae</taxon>
        <taxon>Caryophyllales</taxon>
        <taxon>Chenopodiaceae</taxon>
        <taxon>Betoideae</taxon>
        <taxon>Beta</taxon>
    </lineage>
</organism>
<gene>
    <name evidence="1" type="ORF">BVRB_019320</name>
</gene>
<dbReference type="Gramene" id="KMS64532">
    <property type="protein sequence ID" value="KMS64532"/>
    <property type="gene ID" value="BVRB_019320"/>
</dbReference>
<dbReference type="AlphaFoldDB" id="A0A0J7YLN2"/>
<evidence type="ECO:0000313" key="1">
    <source>
        <dbReference type="EMBL" id="KMS64532.1"/>
    </source>
</evidence>
<keyword evidence="2" id="KW-1185">Reference proteome</keyword>
<protein>
    <submittedName>
        <fullName evidence="1">Uncharacterized protein</fullName>
    </submittedName>
</protein>
<sequence>MSDVSSKLTDPNDNAAAKVFHSRVANLAVGRPSVSQEFPDFNTDNLTETFEMEKFLYGEPEGRNEIGVSNLHESADLSPGNWASIQATSGQAIMVNNSSAGIQSSDDVGNPLHSDREGLEISQYHHVYDLL</sequence>
<evidence type="ECO:0000313" key="2">
    <source>
        <dbReference type="Proteomes" id="UP000035740"/>
    </source>
</evidence>
<proteinExistence type="predicted"/>
<reference evidence="1 2" key="1">
    <citation type="journal article" date="2014" name="Nature">
        <title>The genome of the recently domesticated crop plant sugar beet (Beta vulgaris).</title>
        <authorList>
            <person name="Dohm J.C."/>
            <person name="Minoche A.E."/>
            <person name="Holtgrawe D."/>
            <person name="Capella-Gutierrez S."/>
            <person name="Zakrzewski F."/>
            <person name="Tafer H."/>
            <person name="Rupp O."/>
            <person name="Sorensen T.R."/>
            <person name="Stracke R."/>
            <person name="Reinhardt R."/>
            <person name="Goesmann A."/>
            <person name="Kraft T."/>
            <person name="Schulz B."/>
            <person name="Stadler P.F."/>
            <person name="Schmidt T."/>
            <person name="Gabaldon T."/>
            <person name="Lehrach H."/>
            <person name="Weisshaar B."/>
            <person name="Himmelbauer H."/>
        </authorList>
    </citation>
    <scope>NUCLEOTIDE SEQUENCE [LARGE SCALE GENOMIC DNA]</scope>
    <source>
        <tissue evidence="1">Taproot</tissue>
    </source>
</reference>
<accession>A0A0J7YLN2</accession>